<dbReference type="PANTHER" id="PTHR30328:SF54">
    <property type="entry name" value="HTH-TYPE TRANSCRIPTIONAL REPRESSOR SCO4008"/>
    <property type="match status" value="1"/>
</dbReference>
<dbReference type="InterPro" id="IPR050109">
    <property type="entry name" value="HTH-type_TetR-like_transc_reg"/>
</dbReference>
<sequence>MCRKITDGKIRNKERTKLKLIRAVGEVIRTQGYTKLGVNNIAHTAEVSKKMIYQYFYSVDNLISIYIQGKDYWTAFSNEVDDLLNANHDIKQLIPVLLENLLENLVKEVETQKILLWEISEPSKLMREISKIREEFGAGLLAHLDPIFEKTNIEIRSVCALLLGGIYYLVLHSNGAGGTFCEIDIKTDKGKNQIIKGIQDILSWTYLEAKRQQS</sequence>
<dbReference type="Proteomes" id="UP000031802">
    <property type="component" value="Unassembled WGS sequence"/>
</dbReference>
<gene>
    <name evidence="4" type="ORF">DI53_0720</name>
</gene>
<dbReference type="AlphaFoldDB" id="A0A0B8T3E1"/>
<keyword evidence="5" id="KW-1185">Reference proteome</keyword>
<comment type="caution">
    <text evidence="4">The sequence shown here is derived from an EMBL/GenBank/DDBJ whole genome shotgun (WGS) entry which is preliminary data.</text>
</comment>
<proteinExistence type="predicted"/>
<dbReference type="GO" id="GO:0003677">
    <property type="term" value="F:DNA binding"/>
    <property type="evidence" value="ECO:0007669"/>
    <property type="project" value="UniProtKB-UniRule"/>
</dbReference>
<evidence type="ECO:0000256" key="2">
    <source>
        <dbReference type="PROSITE-ProRule" id="PRU00335"/>
    </source>
</evidence>
<accession>A0A0B8T3E1</accession>
<feature type="domain" description="HTH tetR-type" evidence="3">
    <location>
        <begin position="14"/>
        <end position="74"/>
    </location>
</feature>
<reference evidence="5" key="1">
    <citation type="submission" date="2014-04" db="EMBL/GenBank/DDBJ databases">
        <title>Whole-Genome optical mapping and complete genome sequence of Sphingobacterium deserti sp. nov., a new spaces isolated from desert in the west of China.</title>
        <authorList>
            <person name="Teng C."/>
            <person name="Zhou Z."/>
            <person name="Li X."/>
            <person name="Chen M."/>
            <person name="Lin M."/>
            <person name="Wang L."/>
            <person name="Su S."/>
            <person name="Zhang C."/>
            <person name="Zhang W."/>
        </authorList>
    </citation>
    <scope>NUCLEOTIDE SEQUENCE [LARGE SCALE GENOMIC DNA]</scope>
    <source>
        <strain evidence="5">ACCC05744</strain>
    </source>
</reference>
<dbReference type="PANTHER" id="PTHR30328">
    <property type="entry name" value="TRANSCRIPTIONAL REPRESSOR"/>
    <property type="match status" value="1"/>
</dbReference>
<organism evidence="4 5">
    <name type="scientific">Sphingobacterium deserti</name>
    <dbReference type="NCBI Taxonomy" id="1229276"/>
    <lineage>
        <taxon>Bacteria</taxon>
        <taxon>Pseudomonadati</taxon>
        <taxon>Bacteroidota</taxon>
        <taxon>Sphingobacteriia</taxon>
        <taxon>Sphingobacteriales</taxon>
        <taxon>Sphingobacteriaceae</taxon>
        <taxon>Sphingobacterium</taxon>
    </lineage>
</organism>
<evidence type="ECO:0000256" key="1">
    <source>
        <dbReference type="ARBA" id="ARBA00023125"/>
    </source>
</evidence>
<feature type="DNA-binding region" description="H-T-H motif" evidence="2">
    <location>
        <begin position="37"/>
        <end position="56"/>
    </location>
</feature>
<dbReference type="STRING" id="1229276.DI53_0720"/>
<dbReference type="eggNOG" id="COG1309">
    <property type="taxonomic scope" value="Bacteria"/>
</dbReference>
<dbReference type="SUPFAM" id="SSF46689">
    <property type="entry name" value="Homeodomain-like"/>
    <property type="match status" value="1"/>
</dbReference>
<dbReference type="InterPro" id="IPR001647">
    <property type="entry name" value="HTH_TetR"/>
</dbReference>
<name>A0A0B8T3E1_9SPHI</name>
<dbReference type="RefSeq" id="WP_037495376.1">
    <property type="nucleotide sequence ID" value="NZ_JJMU01000010.1"/>
</dbReference>
<dbReference type="Gene3D" id="1.10.357.10">
    <property type="entry name" value="Tetracycline Repressor, domain 2"/>
    <property type="match status" value="1"/>
</dbReference>
<dbReference type="InterPro" id="IPR009057">
    <property type="entry name" value="Homeodomain-like_sf"/>
</dbReference>
<evidence type="ECO:0000313" key="5">
    <source>
        <dbReference type="Proteomes" id="UP000031802"/>
    </source>
</evidence>
<protein>
    <submittedName>
        <fullName evidence="4">Regulatory protein TetR</fullName>
    </submittedName>
</protein>
<dbReference type="PATRIC" id="fig|1229276.3.peg.744"/>
<evidence type="ECO:0000313" key="4">
    <source>
        <dbReference type="EMBL" id="KGE15616.1"/>
    </source>
</evidence>
<dbReference type="Pfam" id="PF00440">
    <property type="entry name" value="TetR_N"/>
    <property type="match status" value="1"/>
</dbReference>
<reference evidence="4 5" key="2">
    <citation type="journal article" date="2015" name="PLoS ONE">
        <title>Whole-Genome Optical Mapping and Finished Genome Sequence of Sphingobacterium deserti sp. nov., a New Species Isolated from the Western Desert of China.</title>
        <authorList>
            <person name="Teng C."/>
            <person name="Zhou Z."/>
            <person name="Molnar I."/>
            <person name="Li X."/>
            <person name="Tang R."/>
            <person name="Chen M."/>
            <person name="Wang L."/>
            <person name="Su S."/>
            <person name="Zhang W."/>
            <person name="Lin M."/>
        </authorList>
    </citation>
    <scope>NUCLEOTIDE SEQUENCE [LARGE SCALE GENOMIC DNA]</scope>
    <source>
        <strain evidence="5">ACCC05744</strain>
    </source>
</reference>
<evidence type="ECO:0000259" key="3">
    <source>
        <dbReference type="PROSITE" id="PS50977"/>
    </source>
</evidence>
<dbReference type="EMBL" id="JJMU01000010">
    <property type="protein sequence ID" value="KGE15616.1"/>
    <property type="molecule type" value="Genomic_DNA"/>
</dbReference>
<keyword evidence="1 2" id="KW-0238">DNA-binding</keyword>
<dbReference type="PROSITE" id="PS50977">
    <property type="entry name" value="HTH_TETR_2"/>
    <property type="match status" value="1"/>
</dbReference>
<dbReference type="OrthoDB" id="836882at2"/>